<accession>A0A9X0DBT1</accession>
<protein>
    <submittedName>
        <fullName evidence="9">Uncharacterized protein</fullName>
    </submittedName>
</protein>
<evidence type="ECO:0000256" key="7">
    <source>
        <dbReference type="SAM" id="MobiDB-lite"/>
    </source>
</evidence>
<feature type="compositionally biased region" description="Polar residues" evidence="7">
    <location>
        <begin position="556"/>
        <end position="568"/>
    </location>
</feature>
<keyword evidence="3 8" id="KW-0812">Transmembrane</keyword>
<feature type="transmembrane region" description="Helical" evidence="8">
    <location>
        <begin position="74"/>
        <end position="100"/>
    </location>
</feature>
<keyword evidence="10" id="KW-1185">Reference proteome</keyword>
<keyword evidence="6 8" id="KW-0472">Membrane</keyword>
<evidence type="ECO:0000256" key="5">
    <source>
        <dbReference type="ARBA" id="ARBA00022989"/>
    </source>
</evidence>
<dbReference type="GO" id="GO:0022857">
    <property type="term" value="F:transmembrane transporter activity"/>
    <property type="evidence" value="ECO:0007669"/>
    <property type="project" value="InterPro"/>
</dbReference>
<evidence type="ECO:0000256" key="3">
    <source>
        <dbReference type="ARBA" id="ARBA00022692"/>
    </source>
</evidence>
<dbReference type="EMBL" id="MU825399">
    <property type="protein sequence ID" value="KAJ7392998.1"/>
    <property type="molecule type" value="Genomic_DNA"/>
</dbReference>
<feature type="transmembrane region" description="Helical" evidence="8">
    <location>
        <begin position="155"/>
        <end position="178"/>
    </location>
</feature>
<dbReference type="SUPFAM" id="SSF103473">
    <property type="entry name" value="MFS general substrate transporter"/>
    <property type="match status" value="1"/>
</dbReference>
<keyword evidence="5 8" id="KW-1133">Transmembrane helix</keyword>
<feature type="transmembrane region" description="Helical" evidence="8">
    <location>
        <begin position="112"/>
        <end position="134"/>
    </location>
</feature>
<dbReference type="InterPro" id="IPR000109">
    <property type="entry name" value="POT_fam"/>
</dbReference>
<dbReference type="GO" id="GO:0015833">
    <property type="term" value="P:peptide transport"/>
    <property type="evidence" value="ECO:0007669"/>
    <property type="project" value="UniProtKB-KW"/>
</dbReference>
<feature type="transmembrane region" description="Helical" evidence="8">
    <location>
        <begin position="37"/>
        <end position="62"/>
    </location>
</feature>
<dbReference type="OrthoDB" id="8904098at2759"/>
<evidence type="ECO:0000313" key="9">
    <source>
        <dbReference type="EMBL" id="KAJ7392998.1"/>
    </source>
</evidence>
<comment type="similarity">
    <text evidence="2">Belongs to the major facilitator superfamily. Proton-dependent oligopeptide transporter (POT/PTR) (TC 2.A.17) family.</text>
</comment>
<feature type="compositionally biased region" description="Polar residues" evidence="7">
    <location>
        <begin position="541"/>
        <end position="550"/>
    </location>
</feature>
<proteinExistence type="inferred from homology"/>
<feature type="transmembrane region" description="Helical" evidence="8">
    <location>
        <begin position="363"/>
        <end position="384"/>
    </location>
</feature>
<evidence type="ECO:0000256" key="1">
    <source>
        <dbReference type="ARBA" id="ARBA00004141"/>
    </source>
</evidence>
<feature type="transmembrane region" description="Helical" evidence="8">
    <location>
        <begin position="454"/>
        <end position="481"/>
    </location>
</feature>
<keyword evidence="4" id="KW-0653">Protein transport</keyword>
<keyword evidence="4" id="KW-0813">Transport</keyword>
<dbReference type="AlphaFoldDB" id="A0A9X0DBT1"/>
<feature type="transmembrane region" description="Helical" evidence="8">
    <location>
        <begin position="184"/>
        <end position="208"/>
    </location>
</feature>
<sequence length="568" mass="63482">MKRAPVLTLILIEVFERFAYYGILINFVLFLNKCCGWAMFVSVASVMAFSTISWFMCALGGIMADSRFGRYSTIVSGFVIYYIGTLILVVVAFLMGYFYLEKGQARDRIDEPWILMILFLALLCISAGEGALKANLSAFGADQLKRDAPRQENKTLFNCFYWMSNVVSLLCLAGVTFIQQMKWSYGFTVGFSIPAFSLTLAFVSFLCCRKYFTIGRPHGTGLRNMWLIARQAWSRRKVVKVEARELIPSSISGSQSTSPESDWLDMATVTYGGTFLESEVNELRSIRKVVVFCFLLIPYWMIYTQLYSTFILQGFHLKAEYGGMIFPAAWPSLCEIVILLILVPVMERGVYPGLAKRGISVPILWKVVLGMLLAAGSAGMAGHVERQMTKSFFAAGSENHTASGEMYHVVRDYSIWWQIPQYTLMGVSEVFTSIPGLQMVFSMCPTTPQSVTSAVYNIMISIGSLLSLGILALTAYVWGWYPKAGEGVLGHYLGNEKVAYYYWLLAAVMVAMTFLTLIIGCSYDIGLNRTEMKHQVLVNEDTSGQDQLPSTEHGANINTQTTPFVELS</sequence>
<dbReference type="Pfam" id="PF00854">
    <property type="entry name" value="PTR2"/>
    <property type="match status" value="1"/>
</dbReference>
<evidence type="ECO:0000256" key="8">
    <source>
        <dbReference type="SAM" id="Phobius"/>
    </source>
</evidence>
<dbReference type="Proteomes" id="UP001163046">
    <property type="component" value="Unassembled WGS sequence"/>
</dbReference>
<evidence type="ECO:0000313" key="10">
    <source>
        <dbReference type="Proteomes" id="UP001163046"/>
    </source>
</evidence>
<feature type="transmembrane region" description="Helical" evidence="8">
    <location>
        <begin position="422"/>
        <end position="442"/>
    </location>
</feature>
<feature type="region of interest" description="Disordered" evidence="7">
    <location>
        <begin position="541"/>
        <end position="568"/>
    </location>
</feature>
<keyword evidence="4" id="KW-0571">Peptide transport</keyword>
<dbReference type="PANTHER" id="PTHR11654">
    <property type="entry name" value="OLIGOPEPTIDE TRANSPORTER-RELATED"/>
    <property type="match status" value="1"/>
</dbReference>
<reference evidence="9" key="1">
    <citation type="submission" date="2023-01" db="EMBL/GenBank/DDBJ databases">
        <title>Genome assembly of the deep-sea coral Lophelia pertusa.</title>
        <authorList>
            <person name="Herrera S."/>
            <person name="Cordes E."/>
        </authorList>
    </citation>
    <scope>NUCLEOTIDE SEQUENCE</scope>
    <source>
        <strain evidence="9">USNM1676648</strain>
        <tissue evidence="9">Polyp</tissue>
    </source>
</reference>
<feature type="transmembrane region" description="Helical" evidence="8">
    <location>
        <begin position="501"/>
        <end position="523"/>
    </location>
</feature>
<gene>
    <name evidence="9" type="ORF">OS493_008245</name>
</gene>
<evidence type="ECO:0000256" key="4">
    <source>
        <dbReference type="ARBA" id="ARBA00022856"/>
    </source>
</evidence>
<comment type="subcellular location">
    <subcellularLocation>
        <location evidence="1">Membrane</location>
        <topology evidence="1">Multi-pass membrane protein</topology>
    </subcellularLocation>
</comment>
<feature type="transmembrane region" description="Helical" evidence="8">
    <location>
        <begin position="7"/>
        <end position="31"/>
    </location>
</feature>
<organism evidence="9 10">
    <name type="scientific">Desmophyllum pertusum</name>
    <dbReference type="NCBI Taxonomy" id="174260"/>
    <lineage>
        <taxon>Eukaryota</taxon>
        <taxon>Metazoa</taxon>
        <taxon>Cnidaria</taxon>
        <taxon>Anthozoa</taxon>
        <taxon>Hexacorallia</taxon>
        <taxon>Scleractinia</taxon>
        <taxon>Caryophylliina</taxon>
        <taxon>Caryophylliidae</taxon>
        <taxon>Desmophyllum</taxon>
    </lineage>
</organism>
<dbReference type="InterPro" id="IPR036259">
    <property type="entry name" value="MFS_trans_sf"/>
</dbReference>
<evidence type="ECO:0000256" key="2">
    <source>
        <dbReference type="ARBA" id="ARBA00005982"/>
    </source>
</evidence>
<feature type="transmembrane region" description="Helical" evidence="8">
    <location>
        <begin position="324"/>
        <end position="343"/>
    </location>
</feature>
<dbReference type="GO" id="GO:0016020">
    <property type="term" value="C:membrane"/>
    <property type="evidence" value="ECO:0007669"/>
    <property type="project" value="UniProtKB-SubCell"/>
</dbReference>
<name>A0A9X0DBT1_9CNID</name>
<dbReference type="Gene3D" id="1.20.1250.20">
    <property type="entry name" value="MFS general substrate transporter like domains"/>
    <property type="match status" value="1"/>
</dbReference>
<feature type="transmembrane region" description="Helical" evidence="8">
    <location>
        <begin position="289"/>
        <end position="312"/>
    </location>
</feature>
<evidence type="ECO:0000256" key="6">
    <source>
        <dbReference type="ARBA" id="ARBA00023136"/>
    </source>
</evidence>
<comment type="caution">
    <text evidence="9">The sequence shown here is derived from an EMBL/GenBank/DDBJ whole genome shotgun (WGS) entry which is preliminary data.</text>
</comment>